<evidence type="ECO:0000256" key="14">
    <source>
        <dbReference type="ARBA" id="ARBA00022989"/>
    </source>
</evidence>
<keyword evidence="3" id="KW-1003">Cell membrane</keyword>
<dbReference type="InterPro" id="IPR000719">
    <property type="entry name" value="Prot_kinase_dom"/>
</dbReference>
<evidence type="ECO:0000256" key="18">
    <source>
        <dbReference type="ARBA" id="ARBA00047899"/>
    </source>
</evidence>
<dbReference type="Gene3D" id="3.30.200.20">
    <property type="entry name" value="Phosphorylase Kinase, domain 1"/>
    <property type="match status" value="1"/>
</dbReference>
<dbReference type="InterPro" id="IPR032675">
    <property type="entry name" value="LRR_dom_sf"/>
</dbReference>
<reference evidence="24" key="1">
    <citation type="submission" date="2020-09" db="EMBL/GenBank/DDBJ databases">
        <title>Genome-Enabled Discovery of Anthraquinone Biosynthesis in Senna tora.</title>
        <authorList>
            <person name="Kang S.-H."/>
            <person name="Pandey R.P."/>
            <person name="Lee C.-M."/>
            <person name="Sim J.-S."/>
            <person name="Jeong J.-T."/>
            <person name="Choi B.-S."/>
            <person name="Jung M."/>
            <person name="Ginzburg D."/>
            <person name="Zhao K."/>
            <person name="Won S.Y."/>
            <person name="Oh T.-J."/>
            <person name="Yu Y."/>
            <person name="Kim N.-H."/>
            <person name="Lee O.R."/>
            <person name="Lee T.-H."/>
            <person name="Bashyal P."/>
            <person name="Kim T.-S."/>
            <person name="Lee W.-H."/>
            <person name="Kawkins C."/>
            <person name="Kim C.-K."/>
            <person name="Kim J.S."/>
            <person name="Ahn B.O."/>
            <person name="Rhee S.Y."/>
            <person name="Sohng J.K."/>
        </authorList>
    </citation>
    <scope>NUCLEOTIDE SEQUENCE</scope>
    <source>
        <tissue evidence="24">Leaf</tissue>
    </source>
</reference>
<dbReference type="AlphaFoldDB" id="A0A834XEK1"/>
<feature type="transmembrane region" description="Helical" evidence="21">
    <location>
        <begin position="306"/>
        <end position="330"/>
    </location>
</feature>
<evidence type="ECO:0000256" key="13">
    <source>
        <dbReference type="ARBA" id="ARBA00022840"/>
    </source>
</evidence>
<dbReference type="Pfam" id="PF08263">
    <property type="entry name" value="LRRNT_2"/>
    <property type="match status" value="1"/>
</dbReference>
<dbReference type="Gene3D" id="3.30.70.330">
    <property type="match status" value="1"/>
</dbReference>
<comment type="catalytic activity">
    <reaction evidence="18">
        <text>L-threonyl-[protein] + ATP = O-phospho-L-threonyl-[protein] + ADP + H(+)</text>
        <dbReference type="Rhea" id="RHEA:46608"/>
        <dbReference type="Rhea" id="RHEA-COMP:11060"/>
        <dbReference type="Rhea" id="RHEA-COMP:11605"/>
        <dbReference type="ChEBI" id="CHEBI:15378"/>
        <dbReference type="ChEBI" id="CHEBI:30013"/>
        <dbReference type="ChEBI" id="CHEBI:30616"/>
        <dbReference type="ChEBI" id="CHEBI:61977"/>
        <dbReference type="ChEBI" id="CHEBI:456216"/>
        <dbReference type="EC" id="2.7.11.1"/>
    </reaction>
</comment>
<dbReference type="InterPro" id="IPR012677">
    <property type="entry name" value="Nucleotide-bd_a/b_plait_sf"/>
</dbReference>
<dbReference type="GO" id="GO:0005524">
    <property type="term" value="F:ATP binding"/>
    <property type="evidence" value="ECO:0007669"/>
    <property type="project" value="UniProtKB-UniRule"/>
</dbReference>
<keyword evidence="6" id="KW-0433">Leucine-rich repeat</keyword>
<evidence type="ECO:0000256" key="12">
    <source>
        <dbReference type="ARBA" id="ARBA00022777"/>
    </source>
</evidence>
<dbReference type="SUPFAM" id="SSF54928">
    <property type="entry name" value="RNA-binding domain, RBD"/>
    <property type="match status" value="1"/>
</dbReference>
<keyword evidence="17" id="KW-0325">Glycoprotein</keyword>
<dbReference type="OrthoDB" id="1435253at2759"/>
<dbReference type="GO" id="GO:0003676">
    <property type="term" value="F:nucleic acid binding"/>
    <property type="evidence" value="ECO:0007669"/>
    <property type="project" value="InterPro"/>
</dbReference>
<evidence type="ECO:0000256" key="11">
    <source>
        <dbReference type="ARBA" id="ARBA00022741"/>
    </source>
</evidence>
<dbReference type="InterPro" id="IPR051420">
    <property type="entry name" value="Ser_Thr_Kinases_DiverseReg"/>
</dbReference>
<dbReference type="EC" id="2.7.11.1" evidence="2"/>
<evidence type="ECO:0000256" key="6">
    <source>
        <dbReference type="ARBA" id="ARBA00022614"/>
    </source>
</evidence>
<feature type="domain" description="Protein kinase" evidence="23">
    <location>
        <begin position="380"/>
        <end position="662"/>
    </location>
</feature>
<evidence type="ECO:0000256" key="3">
    <source>
        <dbReference type="ARBA" id="ARBA00022475"/>
    </source>
</evidence>
<dbReference type="GO" id="GO:0004674">
    <property type="term" value="F:protein serine/threonine kinase activity"/>
    <property type="evidence" value="ECO:0007669"/>
    <property type="project" value="UniProtKB-KW"/>
</dbReference>
<evidence type="ECO:0000256" key="21">
    <source>
        <dbReference type="SAM" id="Phobius"/>
    </source>
</evidence>
<evidence type="ECO:0000256" key="1">
    <source>
        <dbReference type="ARBA" id="ARBA00004251"/>
    </source>
</evidence>
<dbReference type="InterPro" id="IPR008266">
    <property type="entry name" value="Tyr_kinase_AS"/>
</dbReference>
<keyword evidence="16 24" id="KW-0675">Receptor</keyword>
<comment type="catalytic activity">
    <reaction evidence="19">
        <text>L-seryl-[protein] + ATP = O-phospho-L-seryl-[protein] + ADP + H(+)</text>
        <dbReference type="Rhea" id="RHEA:17989"/>
        <dbReference type="Rhea" id="RHEA-COMP:9863"/>
        <dbReference type="Rhea" id="RHEA-COMP:11604"/>
        <dbReference type="ChEBI" id="CHEBI:15378"/>
        <dbReference type="ChEBI" id="CHEBI:29999"/>
        <dbReference type="ChEBI" id="CHEBI:30616"/>
        <dbReference type="ChEBI" id="CHEBI:83421"/>
        <dbReference type="ChEBI" id="CHEBI:456216"/>
        <dbReference type="EC" id="2.7.11.1"/>
    </reaction>
</comment>
<proteinExistence type="predicted"/>
<dbReference type="Proteomes" id="UP000634136">
    <property type="component" value="Unassembled WGS sequence"/>
</dbReference>
<dbReference type="EMBL" id="JAAIUW010000001">
    <property type="protein sequence ID" value="KAF7843153.1"/>
    <property type="molecule type" value="Genomic_DNA"/>
</dbReference>
<keyword evidence="13 20" id="KW-0067">ATP-binding</keyword>
<dbReference type="InterPro" id="IPR011009">
    <property type="entry name" value="Kinase-like_dom_sf"/>
</dbReference>
<dbReference type="GO" id="GO:0005886">
    <property type="term" value="C:plasma membrane"/>
    <property type="evidence" value="ECO:0007669"/>
    <property type="project" value="UniProtKB-SubCell"/>
</dbReference>
<dbReference type="PANTHER" id="PTHR48005:SF65">
    <property type="entry name" value="LEUCINE-RICH REPEAT RECEPTOR-LIKE SERINE_THREONINE_TYROSINE-PROTEIN KINASE SOBIR1"/>
    <property type="match status" value="1"/>
</dbReference>
<evidence type="ECO:0000256" key="2">
    <source>
        <dbReference type="ARBA" id="ARBA00012513"/>
    </source>
</evidence>
<dbReference type="PROSITE" id="PS00109">
    <property type="entry name" value="PROTEIN_KINASE_TYR"/>
    <property type="match status" value="1"/>
</dbReference>
<evidence type="ECO:0000313" key="24">
    <source>
        <dbReference type="EMBL" id="KAF7843153.1"/>
    </source>
</evidence>
<dbReference type="InterPro" id="IPR035979">
    <property type="entry name" value="RBD_domain_sf"/>
</dbReference>
<sequence length="1029" mass="115558">MKFLLLILRLYVASALSSDGSTLLSLSKHWTSVPPSINSSWKPSDSTPCSWLGVQCDHDSRVVSLDLTSSTIFGQLGSEIGSLNRLHTIVLSRNGFSGRIPPELGNCSLLESINFSSNSFSGQIPYSLKKLRNLRYLNFYSNQLTGGIPDFLFQIPHLQQVYLYDNSISGHIPSNIGNATELSKLYLSVNYLSGIIPSSIGEISFKFGKTLTILDVSQNNLTGSIGFLEGHDSLEEVNVSYNSFVGVVPQGALKYLHSSPTSFLGIPGLCVPCSTLFELSGTSTFYLKPCDNCKFKYESGKHIFNVVIRIVEVGSPMLVIIVAIFLVRFIRMRLSDQISMEDVIAYNEEEQELWPLRGEHNLENGVIDLKGEVMRATENLDDPYIIGRGGHGTIYKAQLDFGVFAVKKIVAKSKRKRLSMVREIKIIKKIRHQNVARFLGYWIGDDYGLIFLRYMENGSLHDILHENDAPHSLDWTVRYKIAVGVAKGLEYLHHGCDPPILHRDISPKNILLDSDMEPYITDFGISIALNQPSTMMQMRSTYHLGTRGFIAPEIASTIVSSSESDVYSYGVVLLELMTRKKVLDSLFEEKETTLVGWFKSVWRETREIEEIVDSNLSRELSDLKVVVQVIKVLLVALICTQTDPRKRLKMRDVIKIFEAPTVQGIHIQNDRTSFHLGSALSTALSSIFMQARTIVIKGLPKDIKWRELPNLLRWFPGYEVSQLSLVHEKPIAYALFNTAQQAVAAKDSLQDLVFDAETKSVLRSQIADKQYFVKRGAFDHGKGLCTAVDYPHIGYGSASPSSPNYLPSDVQGIFMASPSYHPYVSLHDVLHVRDPMLTLAWNVRYKIAVGIAHELAYLHHHCDPPILHHYINPKNIFLDFDMQPHICDFGVSRTWNQSSCAAGEPSTHACFPSTENGYMREEGVACDVYNYGVVLVELISGKKVLDLDPSLLKDTTLVEWVRCTWMETRDVDKIVDSRLAWELDNLNVEVVQVTEVISVALLCTDKDPHQRPTMKTVIKLLGDDNYNEN</sequence>
<name>A0A834XEK1_9FABA</name>
<keyword evidence="15 21" id="KW-0472">Membrane</keyword>
<evidence type="ECO:0000256" key="20">
    <source>
        <dbReference type="PROSITE-ProRule" id="PRU10141"/>
    </source>
</evidence>
<evidence type="ECO:0000256" key="7">
    <source>
        <dbReference type="ARBA" id="ARBA00022679"/>
    </source>
</evidence>
<keyword evidence="12 24" id="KW-0418">Kinase</keyword>
<dbReference type="FunFam" id="1.10.510.10:FF:000358">
    <property type="entry name" value="Putative leucine-rich repeat receptor-like serine/threonine-protein kinase"/>
    <property type="match status" value="2"/>
</dbReference>
<gene>
    <name evidence="24" type="ORF">G2W53_000058</name>
</gene>
<keyword evidence="7" id="KW-0808">Transferase</keyword>
<dbReference type="Gene3D" id="1.10.510.10">
    <property type="entry name" value="Transferase(Phosphotransferase) domain 1"/>
    <property type="match status" value="2"/>
</dbReference>
<keyword evidence="9 22" id="KW-0732">Signal</keyword>
<comment type="caution">
    <text evidence="24">The sequence shown here is derived from an EMBL/GenBank/DDBJ whole genome shotgun (WGS) entry which is preliminary data.</text>
</comment>
<protein>
    <recommendedName>
        <fullName evidence="2">non-specific serine/threonine protein kinase</fullName>
        <ecNumber evidence="2">2.7.11.1</ecNumber>
    </recommendedName>
</protein>
<dbReference type="InterPro" id="IPR013210">
    <property type="entry name" value="LRR_N_plant-typ"/>
</dbReference>
<dbReference type="Gene3D" id="3.80.10.10">
    <property type="entry name" value="Ribonuclease Inhibitor"/>
    <property type="match status" value="2"/>
</dbReference>
<dbReference type="Pfam" id="PF00069">
    <property type="entry name" value="Pkinase"/>
    <property type="match status" value="2"/>
</dbReference>
<keyword evidence="4" id="KW-0723">Serine/threonine-protein kinase</keyword>
<dbReference type="Pfam" id="PF00560">
    <property type="entry name" value="LRR_1"/>
    <property type="match status" value="5"/>
</dbReference>
<evidence type="ECO:0000256" key="9">
    <source>
        <dbReference type="ARBA" id="ARBA00022729"/>
    </source>
</evidence>
<keyword evidence="25" id="KW-1185">Reference proteome</keyword>
<keyword evidence="8 21" id="KW-0812">Transmembrane</keyword>
<keyword evidence="10" id="KW-0677">Repeat</keyword>
<feature type="chain" id="PRO_5033066576" description="non-specific serine/threonine protein kinase" evidence="22">
    <location>
        <begin position="16"/>
        <end position="1029"/>
    </location>
</feature>
<evidence type="ECO:0000256" key="22">
    <source>
        <dbReference type="SAM" id="SignalP"/>
    </source>
</evidence>
<feature type="signal peptide" evidence="22">
    <location>
        <begin position="1"/>
        <end position="15"/>
    </location>
</feature>
<evidence type="ECO:0000256" key="10">
    <source>
        <dbReference type="ARBA" id="ARBA00022737"/>
    </source>
</evidence>
<dbReference type="FunFam" id="3.80.10.10:FF:000430">
    <property type="entry name" value="Leucine-rich repeat receptor-like protein kinase PEPR1"/>
    <property type="match status" value="1"/>
</dbReference>
<feature type="domain" description="Protein kinase" evidence="23">
    <location>
        <begin position="674"/>
        <end position="1026"/>
    </location>
</feature>
<evidence type="ECO:0000256" key="4">
    <source>
        <dbReference type="ARBA" id="ARBA00022527"/>
    </source>
</evidence>
<organism evidence="24 25">
    <name type="scientific">Senna tora</name>
    <dbReference type="NCBI Taxonomy" id="362788"/>
    <lineage>
        <taxon>Eukaryota</taxon>
        <taxon>Viridiplantae</taxon>
        <taxon>Streptophyta</taxon>
        <taxon>Embryophyta</taxon>
        <taxon>Tracheophyta</taxon>
        <taxon>Spermatophyta</taxon>
        <taxon>Magnoliopsida</taxon>
        <taxon>eudicotyledons</taxon>
        <taxon>Gunneridae</taxon>
        <taxon>Pentapetalae</taxon>
        <taxon>rosids</taxon>
        <taxon>fabids</taxon>
        <taxon>Fabales</taxon>
        <taxon>Fabaceae</taxon>
        <taxon>Caesalpinioideae</taxon>
        <taxon>Cassia clade</taxon>
        <taxon>Senna</taxon>
    </lineage>
</organism>
<dbReference type="InterPro" id="IPR017441">
    <property type="entry name" value="Protein_kinase_ATP_BS"/>
</dbReference>
<comment type="subcellular location">
    <subcellularLocation>
        <location evidence="1">Cell membrane</location>
        <topology evidence="1">Single-pass type I membrane protein</topology>
    </subcellularLocation>
</comment>
<evidence type="ECO:0000256" key="15">
    <source>
        <dbReference type="ARBA" id="ARBA00023136"/>
    </source>
</evidence>
<dbReference type="InterPro" id="IPR001611">
    <property type="entry name" value="Leu-rich_rpt"/>
</dbReference>
<evidence type="ECO:0000256" key="16">
    <source>
        <dbReference type="ARBA" id="ARBA00023170"/>
    </source>
</evidence>
<dbReference type="PANTHER" id="PTHR48005">
    <property type="entry name" value="LEUCINE RICH REPEAT KINASE 2"/>
    <property type="match status" value="1"/>
</dbReference>
<evidence type="ECO:0000256" key="8">
    <source>
        <dbReference type="ARBA" id="ARBA00022692"/>
    </source>
</evidence>
<accession>A0A834XEK1</accession>
<evidence type="ECO:0000256" key="19">
    <source>
        <dbReference type="ARBA" id="ARBA00048679"/>
    </source>
</evidence>
<evidence type="ECO:0000313" key="25">
    <source>
        <dbReference type="Proteomes" id="UP000634136"/>
    </source>
</evidence>
<dbReference type="PROSITE" id="PS50011">
    <property type="entry name" value="PROTEIN_KINASE_DOM"/>
    <property type="match status" value="2"/>
</dbReference>
<dbReference type="SUPFAM" id="SSF56112">
    <property type="entry name" value="Protein kinase-like (PK-like)"/>
    <property type="match status" value="2"/>
</dbReference>
<keyword evidence="14 21" id="KW-1133">Transmembrane helix</keyword>
<dbReference type="SUPFAM" id="SSF52058">
    <property type="entry name" value="L domain-like"/>
    <property type="match status" value="1"/>
</dbReference>
<keyword evidence="5" id="KW-0597">Phosphoprotein</keyword>
<evidence type="ECO:0000259" key="23">
    <source>
        <dbReference type="PROSITE" id="PS50011"/>
    </source>
</evidence>
<dbReference type="PROSITE" id="PS00107">
    <property type="entry name" value="PROTEIN_KINASE_ATP"/>
    <property type="match status" value="1"/>
</dbReference>
<keyword evidence="11 20" id="KW-0547">Nucleotide-binding</keyword>
<feature type="binding site" evidence="20">
    <location>
        <position position="412"/>
    </location>
    <ligand>
        <name>ATP</name>
        <dbReference type="ChEBI" id="CHEBI:30616"/>
    </ligand>
</feature>
<evidence type="ECO:0000256" key="5">
    <source>
        <dbReference type="ARBA" id="ARBA00022553"/>
    </source>
</evidence>
<evidence type="ECO:0000256" key="17">
    <source>
        <dbReference type="ARBA" id="ARBA00023180"/>
    </source>
</evidence>